<proteinExistence type="predicted"/>
<dbReference type="EMBL" id="CM001441">
    <property type="protein sequence ID" value="EHQ87964.1"/>
    <property type="molecule type" value="Genomic_DNA"/>
</dbReference>
<dbReference type="Proteomes" id="UP000005104">
    <property type="component" value="Chromosome"/>
</dbReference>
<organism evidence="1 2">
    <name type="scientific">Desulfosporosinus youngiae DSM 17734</name>
    <dbReference type="NCBI Taxonomy" id="768710"/>
    <lineage>
        <taxon>Bacteria</taxon>
        <taxon>Bacillati</taxon>
        <taxon>Bacillota</taxon>
        <taxon>Clostridia</taxon>
        <taxon>Eubacteriales</taxon>
        <taxon>Desulfitobacteriaceae</taxon>
        <taxon>Desulfosporosinus</taxon>
    </lineage>
</organism>
<evidence type="ECO:0000313" key="2">
    <source>
        <dbReference type="Proteomes" id="UP000005104"/>
    </source>
</evidence>
<keyword evidence="2" id="KW-1185">Reference proteome</keyword>
<sequence length="49" mass="5974">MRQGYWLLLIERYFDYMFLNERIGIVIVDRDSDSAMSRLKEFVNNDILN</sequence>
<name>H5XT01_9FIRM</name>
<dbReference type="HOGENOM" id="CLU_3134963_0_0_9"/>
<reference evidence="1 2" key="1">
    <citation type="submission" date="2011-11" db="EMBL/GenBank/DDBJ databases">
        <title>The Noncontiguous Finished genome of Desulfosporosinus youngiae DSM 17734.</title>
        <authorList>
            <consortium name="US DOE Joint Genome Institute (JGI-PGF)"/>
            <person name="Lucas S."/>
            <person name="Han J."/>
            <person name="Lapidus A."/>
            <person name="Cheng J.-F."/>
            <person name="Goodwin L."/>
            <person name="Pitluck S."/>
            <person name="Peters L."/>
            <person name="Ovchinnikova G."/>
            <person name="Lu M."/>
            <person name="Land M.L."/>
            <person name="Hauser L."/>
            <person name="Pester M."/>
            <person name="Spring S."/>
            <person name="Ollivier B."/>
            <person name="Rattei T."/>
            <person name="Klenk H.-P."/>
            <person name="Wagner M."/>
            <person name="Loy A."/>
            <person name="Woyke T.J."/>
        </authorList>
    </citation>
    <scope>NUCLEOTIDE SEQUENCE [LARGE SCALE GENOMIC DNA]</scope>
    <source>
        <strain evidence="1 2">DSM 17734</strain>
    </source>
</reference>
<gene>
    <name evidence="1" type="ORF">DesyoDRAFT_0789</name>
</gene>
<accession>H5XT01</accession>
<dbReference type="RefSeq" id="WP_007779646.1">
    <property type="nucleotide sequence ID" value="NZ_CM001441.1"/>
</dbReference>
<evidence type="ECO:0000313" key="1">
    <source>
        <dbReference type="EMBL" id="EHQ87964.1"/>
    </source>
</evidence>
<dbReference type="AlphaFoldDB" id="H5XT01"/>
<protein>
    <submittedName>
        <fullName evidence="1">Uncharacterized protein</fullName>
    </submittedName>
</protein>